<organism evidence="2 3">
    <name type="scientific">Ruminiclostridium papyrosolvens C7</name>
    <dbReference type="NCBI Taxonomy" id="1330534"/>
    <lineage>
        <taxon>Bacteria</taxon>
        <taxon>Bacillati</taxon>
        <taxon>Bacillota</taxon>
        <taxon>Clostridia</taxon>
        <taxon>Eubacteriales</taxon>
        <taxon>Oscillospiraceae</taxon>
        <taxon>Ruminiclostridium</taxon>
    </lineage>
</organism>
<sequence>METSTLKRVLAWILLAGFVFLLLNITIFHVLIVPSVAVYLIIAIFFLFSRPRLARENKNLTDTTARQETEPDTENNK</sequence>
<proteinExistence type="predicted"/>
<feature type="transmembrane region" description="Helical" evidence="1">
    <location>
        <begin position="9"/>
        <end position="25"/>
    </location>
</feature>
<protein>
    <submittedName>
        <fullName evidence="2">Uncharacterized protein</fullName>
    </submittedName>
</protein>
<keyword evidence="1" id="KW-1133">Transmembrane helix</keyword>
<evidence type="ECO:0000256" key="1">
    <source>
        <dbReference type="SAM" id="Phobius"/>
    </source>
</evidence>
<dbReference type="AlphaFoldDB" id="U4R586"/>
<dbReference type="Proteomes" id="UP000016860">
    <property type="component" value="Unassembled WGS sequence"/>
</dbReference>
<name>U4R586_9FIRM</name>
<keyword evidence="1" id="KW-0472">Membrane</keyword>
<dbReference type="RefSeq" id="WP_020814536.1">
    <property type="nucleotide sequence ID" value="NZ_ATAY01000020.1"/>
</dbReference>
<evidence type="ECO:0000313" key="3">
    <source>
        <dbReference type="Proteomes" id="UP000016860"/>
    </source>
</evidence>
<accession>U4R586</accession>
<dbReference type="EMBL" id="ATAY01000020">
    <property type="protein sequence ID" value="EPR13190.1"/>
    <property type="molecule type" value="Genomic_DNA"/>
</dbReference>
<dbReference type="STRING" id="1330534.L323_04670"/>
<feature type="transmembrane region" description="Helical" evidence="1">
    <location>
        <begin position="31"/>
        <end position="48"/>
    </location>
</feature>
<reference evidence="2 3" key="1">
    <citation type="journal article" date="2013" name="Genome Announc.">
        <title>Draft Genome Sequence of the Cellulolytic Bacterium Clostridium papyrosolvens C7 (ATCC 700395).</title>
        <authorList>
            <person name="Zepeda V."/>
            <person name="Dassa B."/>
            <person name="Borovok I."/>
            <person name="Lamed R."/>
            <person name="Bayer E.A."/>
            <person name="Cate J.H."/>
        </authorList>
    </citation>
    <scope>NUCLEOTIDE SEQUENCE [LARGE SCALE GENOMIC DNA]</scope>
    <source>
        <strain evidence="2 3">C7</strain>
    </source>
</reference>
<keyword evidence="1" id="KW-0812">Transmembrane</keyword>
<comment type="caution">
    <text evidence="2">The sequence shown here is derived from an EMBL/GenBank/DDBJ whole genome shotgun (WGS) entry which is preliminary data.</text>
</comment>
<evidence type="ECO:0000313" key="2">
    <source>
        <dbReference type="EMBL" id="EPR13190.1"/>
    </source>
</evidence>
<gene>
    <name evidence="2" type="ORF">L323_04670</name>
</gene>
<dbReference type="OrthoDB" id="1739959at2"/>
<dbReference type="PATRIC" id="fig|1330534.3.peg.936"/>